<evidence type="ECO:0000256" key="1">
    <source>
        <dbReference type="ARBA" id="ARBA00004123"/>
    </source>
</evidence>
<dbReference type="Gene3D" id="2.20.25.10">
    <property type="match status" value="1"/>
</dbReference>
<dbReference type="FunFam" id="2.20.25.10:FF:000001">
    <property type="entry name" value="Probable Transcription elongation factor S-II"/>
    <property type="match status" value="1"/>
</dbReference>
<evidence type="ECO:0000256" key="8">
    <source>
        <dbReference type="RuleBase" id="RU368078"/>
    </source>
</evidence>
<evidence type="ECO:0000256" key="4">
    <source>
        <dbReference type="ARBA" id="ARBA00022833"/>
    </source>
</evidence>
<dbReference type="InterPro" id="IPR003617">
    <property type="entry name" value="TFIIS/CRSP70_N_sub"/>
</dbReference>
<dbReference type="GeneID" id="7051070"/>
<dbReference type="SUPFAM" id="SSF57783">
    <property type="entry name" value="Zinc beta-ribbon"/>
    <property type="match status" value="1"/>
</dbReference>
<dbReference type="InterPro" id="IPR001222">
    <property type="entry name" value="Znf_TFIIS"/>
</dbReference>
<feature type="domain" description="TFIIS N-terminal" evidence="11">
    <location>
        <begin position="4"/>
        <end position="81"/>
    </location>
</feature>
<keyword evidence="13" id="KW-0251">Elongation factor</keyword>
<dbReference type="GO" id="GO:0005634">
    <property type="term" value="C:nucleus"/>
    <property type="evidence" value="ECO:0000318"/>
    <property type="project" value="GO_Central"/>
</dbReference>
<evidence type="ECO:0000256" key="9">
    <source>
        <dbReference type="SAM" id="MobiDB-lite"/>
    </source>
</evidence>
<accession>B6K0X3</accession>
<keyword evidence="2 8" id="KW-0479">Metal-binding</keyword>
<evidence type="ECO:0000256" key="2">
    <source>
        <dbReference type="ARBA" id="ARBA00022723"/>
    </source>
</evidence>
<evidence type="ECO:0000259" key="10">
    <source>
        <dbReference type="PROSITE" id="PS51133"/>
    </source>
</evidence>
<dbReference type="GO" id="GO:0003746">
    <property type="term" value="F:translation elongation factor activity"/>
    <property type="evidence" value="ECO:0007669"/>
    <property type="project" value="UniProtKB-KW"/>
</dbReference>
<dbReference type="PROSITE" id="PS51321">
    <property type="entry name" value="TFIIS_CENTRAL"/>
    <property type="match status" value="1"/>
</dbReference>
<dbReference type="PIRSF" id="PIRSF006704">
    <property type="entry name" value="TF_IIS"/>
    <property type="match status" value="1"/>
</dbReference>
<dbReference type="Proteomes" id="UP000001744">
    <property type="component" value="Unassembled WGS sequence"/>
</dbReference>
<dbReference type="CDD" id="cd13749">
    <property type="entry name" value="Zn-ribbon_TFIIS"/>
    <property type="match status" value="1"/>
</dbReference>
<reference evidence="13 15" key="1">
    <citation type="journal article" date="2011" name="Science">
        <title>Comparative functional genomics of the fission yeasts.</title>
        <authorList>
            <person name="Rhind N."/>
            <person name="Chen Z."/>
            <person name="Yassour M."/>
            <person name="Thompson D.A."/>
            <person name="Haas B.J."/>
            <person name="Habib N."/>
            <person name="Wapinski I."/>
            <person name="Roy S."/>
            <person name="Lin M.F."/>
            <person name="Heiman D.I."/>
            <person name="Young S.K."/>
            <person name="Furuya K."/>
            <person name="Guo Y."/>
            <person name="Pidoux A."/>
            <person name="Chen H.M."/>
            <person name="Robbertse B."/>
            <person name="Goldberg J.M."/>
            <person name="Aoki K."/>
            <person name="Bayne E.H."/>
            <person name="Berlin A.M."/>
            <person name="Desjardins C.A."/>
            <person name="Dobbs E."/>
            <person name="Dukaj L."/>
            <person name="Fan L."/>
            <person name="FitzGerald M.G."/>
            <person name="French C."/>
            <person name="Gujja S."/>
            <person name="Hansen K."/>
            <person name="Keifenheim D."/>
            <person name="Levin J.Z."/>
            <person name="Mosher R.A."/>
            <person name="Mueller C.A."/>
            <person name="Pfiffner J."/>
            <person name="Priest M."/>
            <person name="Russ C."/>
            <person name="Smialowska A."/>
            <person name="Swoboda P."/>
            <person name="Sykes S.M."/>
            <person name="Vaughn M."/>
            <person name="Vengrova S."/>
            <person name="Yoder R."/>
            <person name="Zeng Q."/>
            <person name="Allshire R."/>
            <person name="Baulcombe D."/>
            <person name="Birren B.W."/>
            <person name="Brown W."/>
            <person name="Ekwall K."/>
            <person name="Kellis M."/>
            <person name="Leatherwood J."/>
            <person name="Levin H."/>
            <person name="Margalit H."/>
            <person name="Martienssen R."/>
            <person name="Nieduszynski C.A."/>
            <person name="Spatafora J.W."/>
            <person name="Friedman N."/>
            <person name="Dalgaard J.Z."/>
            <person name="Baumann P."/>
            <person name="Niki H."/>
            <person name="Regev A."/>
            <person name="Nusbaum C."/>
        </authorList>
    </citation>
    <scope>NUCLEOTIDE SEQUENCE [LARGE SCALE GENOMIC DNA]</scope>
    <source>
        <strain evidence="15">yFS275 / FY16936</strain>
    </source>
</reference>
<dbReference type="OrthoDB" id="44867at2759"/>
<dbReference type="PANTHER" id="PTHR11477">
    <property type="entry name" value="TRANSCRIPTION FACTOR S-II ZINC FINGER DOMAIN-CONTAINING PROTEIN"/>
    <property type="match status" value="1"/>
</dbReference>
<dbReference type="GO" id="GO:0006357">
    <property type="term" value="P:regulation of transcription by RNA polymerase II"/>
    <property type="evidence" value="ECO:0000318"/>
    <property type="project" value="GO_Central"/>
</dbReference>
<gene>
    <name evidence="14" type="primary">tfs1</name>
    <name evidence="13" type="ORF">SJAG_02691</name>
</gene>
<evidence type="ECO:0000256" key="7">
    <source>
        <dbReference type="PROSITE-ProRule" id="PRU00649"/>
    </source>
</evidence>
<name>B6K0X3_SCHJY</name>
<comment type="function">
    <text evidence="8">Necessary for efficient RNA polymerase II transcription elongation past template-encoded arresting sites.</text>
</comment>
<dbReference type="HOGENOM" id="CLU_037637_1_0_1"/>
<dbReference type="GO" id="GO:0005737">
    <property type="term" value="C:cytoplasm"/>
    <property type="evidence" value="ECO:0007669"/>
    <property type="project" value="EnsemblFungi"/>
</dbReference>
<dbReference type="InterPro" id="IPR035100">
    <property type="entry name" value="TF_IIS-typ"/>
</dbReference>
<evidence type="ECO:0000313" key="14">
    <source>
        <dbReference type="JaponicusDB" id="SJAG_02691"/>
    </source>
</evidence>
<dbReference type="SUPFAM" id="SSF47676">
    <property type="entry name" value="Conserved domain common to transcription factors TFIIS, elongin A, CRSP70"/>
    <property type="match status" value="1"/>
</dbReference>
<dbReference type="SMART" id="SM00510">
    <property type="entry name" value="TFS2M"/>
    <property type="match status" value="1"/>
</dbReference>
<evidence type="ECO:0000259" key="12">
    <source>
        <dbReference type="PROSITE" id="PS51321"/>
    </source>
</evidence>
<keyword evidence="5 7" id="KW-0539">Nucleus</keyword>
<dbReference type="AlphaFoldDB" id="B6K0X3"/>
<dbReference type="RefSeq" id="XP_002173887.1">
    <property type="nucleotide sequence ID" value="XM_002173851.2"/>
</dbReference>
<dbReference type="SMART" id="SM00509">
    <property type="entry name" value="TFS2N"/>
    <property type="match status" value="1"/>
</dbReference>
<evidence type="ECO:0000256" key="6">
    <source>
        <dbReference type="PROSITE-ProRule" id="PRU00472"/>
    </source>
</evidence>
<evidence type="ECO:0000313" key="13">
    <source>
        <dbReference type="EMBL" id="EEB07594.1"/>
    </source>
</evidence>
<dbReference type="Pfam" id="PF08711">
    <property type="entry name" value="Med26"/>
    <property type="match status" value="1"/>
</dbReference>
<keyword evidence="8" id="KW-0238">DNA-binding</keyword>
<dbReference type="SMART" id="SM00440">
    <property type="entry name" value="ZnF_C2C2"/>
    <property type="match status" value="1"/>
</dbReference>
<evidence type="ECO:0000256" key="5">
    <source>
        <dbReference type="ARBA" id="ARBA00023242"/>
    </source>
</evidence>
<feature type="domain" description="TFIIS central" evidence="12">
    <location>
        <begin position="136"/>
        <end position="251"/>
    </location>
</feature>
<feature type="domain" description="TFIIS-type" evidence="10">
    <location>
        <begin position="254"/>
        <end position="294"/>
    </location>
</feature>
<dbReference type="CDD" id="cd00183">
    <property type="entry name" value="TFIIS_I"/>
    <property type="match status" value="1"/>
</dbReference>
<dbReference type="GO" id="GO:0003677">
    <property type="term" value="F:DNA binding"/>
    <property type="evidence" value="ECO:0007669"/>
    <property type="project" value="UniProtKB-KW"/>
</dbReference>
<feature type="compositionally biased region" description="Low complexity" evidence="9">
    <location>
        <begin position="85"/>
        <end position="98"/>
    </location>
</feature>
<dbReference type="Gene3D" id="1.10.472.30">
    <property type="entry name" value="Transcription elongation factor S-II, central domain"/>
    <property type="match status" value="1"/>
</dbReference>
<comment type="similarity">
    <text evidence="8">Belongs to the TFS-II family.</text>
</comment>
<sequence>MDIAEIRSVKSSLEKSIQDKNIEAILRIMGTLKARVVATEELLKETRLGLVVGKLRSHSNEKVSEQAREIVKKWKADVTHKRPSKTSQSTSSSSASVAVQKTSSAAVSQLTKKAESNAQRTFKTDNVSINVTDDRIRNNCIGLLYNALAMDTDEPSSVLLKTASAIDVQVLSMSMGKTDSAYRNKMRSLYMNLKDKQNPQLRKRVISGAISPKRLSEMSSAELASEDRRKEDAKLEQENLFHAQGAKPQKAITDLFTCGKCKQKKVSYFQMQTRSADEPMTTFCECTVCGNRWKFS</sequence>
<dbReference type="SUPFAM" id="SSF46942">
    <property type="entry name" value="Elongation factor TFIIS domain 2"/>
    <property type="match status" value="1"/>
</dbReference>
<keyword evidence="4 8" id="KW-0862">Zinc</keyword>
<dbReference type="Pfam" id="PF01096">
    <property type="entry name" value="Zn_ribbon_TFIIS"/>
    <property type="match status" value="1"/>
</dbReference>
<keyword evidence="15" id="KW-1185">Reference proteome</keyword>
<dbReference type="NCBIfam" id="TIGR01385">
    <property type="entry name" value="TFSII"/>
    <property type="match status" value="1"/>
</dbReference>
<dbReference type="InterPro" id="IPR017923">
    <property type="entry name" value="TFIIS_N"/>
</dbReference>
<dbReference type="Gene3D" id="1.20.930.10">
    <property type="entry name" value="Conserved domain common to transcription factors TFIIS, elongin A, CRSP70"/>
    <property type="match status" value="1"/>
</dbReference>
<proteinExistence type="inferred from homology"/>
<dbReference type="Pfam" id="PF07500">
    <property type="entry name" value="TFIIS_M"/>
    <property type="match status" value="1"/>
</dbReference>
<dbReference type="PROSITE" id="PS00466">
    <property type="entry name" value="ZF_TFIIS_1"/>
    <property type="match status" value="1"/>
</dbReference>
<dbReference type="eggNOG" id="KOG1105">
    <property type="taxonomic scope" value="Eukaryota"/>
</dbReference>
<dbReference type="PANTHER" id="PTHR11477:SF0">
    <property type="entry name" value="IP08861P-RELATED"/>
    <property type="match status" value="1"/>
</dbReference>
<dbReference type="PROSITE" id="PS51319">
    <property type="entry name" value="TFIIS_N"/>
    <property type="match status" value="1"/>
</dbReference>
<dbReference type="InterPro" id="IPR006289">
    <property type="entry name" value="TFSII"/>
</dbReference>
<evidence type="ECO:0000256" key="3">
    <source>
        <dbReference type="ARBA" id="ARBA00022771"/>
    </source>
</evidence>
<dbReference type="InterPro" id="IPR036575">
    <property type="entry name" value="TFIIS_cen_dom_sf"/>
</dbReference>
<keyword evidence="3 6" id="KW-0863">Zinc-finger</keyword>
<dbReference type="FunFam" id="1.10.472.30:FF:000003">
    <property type="entry name" value="Transcription elongation factor S-II"/>
    <property type="match status" value="1"/>
</dbReference>
<keyword evidence="13" id="KW-0648">Protein biosynthesis</keyword>
<dbReference type="GO" id="GO:0008270">
    <property type="term" value="F:zinc ion binding"/>
    <property type="evidence" value="ECO:0007669"/>
    <property type="project" value="UniProtKB-UniRule"/>
</dbReference>
<dbReference type="EMBL" id="KE651166">
    <property type="protein sequence ID" value="EEB07594.1"/>
    <property type="molecule type" value="Genomic_DNA"/>
</dbReference>
<dbReference type="VEuPathDB" id="FungiDB:SJAG_02691"/>
<dbReference type="GO" id="GO:0006368">
    <property type="term" value="P:transcription elongation by RNA polymerase II"/>
    <property type="evidence" value="ECO:0007669"/>
    <property type="project" value="InterPro"/>
</dbReference>
<dbReference type="InterPro" id="IPR003618">
    <property type="entry name" value="TFIIS_cen_dom"/>
</dbReference>
<evidence type="ECO:0000259" key="11">
    <source>
        <dbReference type="PROSITE" id="PS51319"/>
    </source>
</evidence>
<keyword evidence="8" id="KW-0805">Transcription regulation</keyword>
<dbReference type="STRING" id="402676.B6K0X3"/>
<feature type="region of interest" description="Disordered" evidence="9">
    <location>
        <begin position="74"/>
        <end position="98"/>
    </location>
</feature>
<dbReference type="InterPro" id="IPR035441">
    <property type="entry name" value="TFIIS/LEDGF_dom_sf"/>
</dbReference>
<dbReference type="JaponicusDB" id="SJAG_02691">
    <property type="gene designation" value="tfs1"/>
</dbReference>
<evidence type="ECO:0000313" key="15">
    <source>
        <dbReference type="Proteomes" id="UP000001744"/>
    </source>
</evidence>
<protein>
    <recommendedName>
        <fullName evidence="8">Transcription elongation factor</fullName>
    </recommendedName>
</protein>
<comment type="subcellular location">
    <subcellularLocation>
        <location evidence="1 7 8">Nucleus</location>
    </subcellularLocation>
</comment>
<organism evidence="13 15">
    <name type="scientific">Schizosaccharomyces japonicus (strain yFS275 / FY16936)</name>
    <name type="common">Fission yeast</name>
    <dbReference type="NCBI Taxonomy" id="402676"/>
    <lineage>
        <taxon>Eukaryota</taxon>
        <taxon>Fungi</taxon>
        <taxon>Dikarya</taxon>
        <taxon>Ascomycota</taxon>
        <taxon>Taphrinomycotina</taxon>
        <taxon>Schizosaccharomycetes</taxon>
        <taxon>Schizosaccharomycetales</taxon>
        <taxon>Schizosaccharomycetaceae</taxon>
        <taxon>Schizosaccharomyces</taxon>
    </lineage>
</organism>
<dbReference type="OMA" id="RFVVMTH"/>
<dbReference type="PROSITE" id="PS51133">
    <property type="entry name" value="ZF_TFIIS_2"/>
    <property type="match status" value="1"/>
</dbReference>
<keyword evidence="8" id="KW-0804">Transcription</keyword>